<evidence type="ECO:0000256" key="1">
    <source>
        <dbReference type="SAM" id="MobiDB-lite"/>
    </source>
</evidence>
<reference evidence="2" key="1">
    <citation type="submission" date="2014-05" db="EMBL/GenBank/DDBJ databases">
        <title>The transcriptome of the halophilic microalga Tetraselmis sp. GSL018 isolated from the Great Salt Lake, Utah.</title>
        <authorList>
            <person name="Jinkerson R.E."/>
            <person name="D'Adamo S."/>
            <person name="Posewitz M.C."/>
        </authorList>
    </citation>
    <scope>NUCLEOTIDE SEQUENCE</scope>
    <source>
        <strain evidence="2">GSL018</strain>
    </source>
</reference>
<accession>A0A061RS49</accession>
<dbReference type="EMBL" id="GBEZ01010952">
    <property type="protein sequence ID" value="JAC74783.1"/>
    <property type="molecule type" value="Transcribed_RNA"/>
</dbReference>
<organism evidence="2">
    <name type="scientific">Tetraselmis sp. GSL018</name>
    <dbReference type="NCBI Taxonomy" id="582737"/>
    <lineage>
        <taxon>Eukaryota</taxon>
        <taxon>Viridiplantae</taxon>
        <taxon>Chlorophyta</taxon>
        <taxon>core chlorophytes</taxon>
        <taxon>Chlorodendrophyceae</taxon>
        <taxon>Chlorodendrales</taxon>
        <taxon>Chlorodendraceae</taxon>
        <taxon>Tetraselmis</taxon>
    </lineage>
</organism>
<evidence type="ECO:0000313" key="2">
    <source>
        <dbReference type="EMBL" id="JAC74783.1"/>
    </source>
</evidence>
<proteinExistence type="predicted"/>
<dbReference type="PANTHER" id="PTHR13265">
    <property type="entry name" value="THO COMPLEX SUBUNIT 1"/>
    <property type="match status" value="1"/>
</dbReference>
<dbReference type="Pfam" id="PF11957">
    <property type="entry name" value="efThoc1"/>
    <property type="match status" value="1"/>
</dbReference>
<dbReference type="PANTHER" id="PTHR13265:SF0">
    <property type="entry name" value="HPR1"/>
    <property type="match status" value="1"/>
</dbReference>
<name>A0A061RS49_9CHLO</name>
<feature type="non-terminal residue" evidence="2">
    <location>
        <position position="1"/>
    </location>
</feature>
<dbReference type="GO" id="GO:0006406">
    <property type="term" value="P:mRNA export from nucleus"/>
    <property type="evidence" value="ECO:0007669"/>
    <property type="project" value="TreeGrafter"/>
</dbReference>
<dbReference type="AlphaFoldDB" id="A0A061RS49"/>
<sequence length="520" mass="58290">NSAPSQADERFKALSQEDKVTFRHSMRTLLDTIVQSSAKAAAHLMEYVHPPGSEPSIPRLLDTVLWLCDNQIVDTGMVFTLLEDVVEASTVDECPAVFSFIEARVPVLHKPHLFERQQAGKLVMLRCCNQLLRRLSKGNNPLLCGRISLLLARLLPIWDKSSVNQVGSVNSSNPLIIEDVEEGATDSNGAPIDVDFYRTFWGIQRHFQAPFESCGAPRLPKAPLAALESENWDRFCADLDKILAVFRSQRLTSGESNSRWSEGLVKYLTSSKLIHLQLQDPSFRRQFLVQCLILFHFAREPIVGKERKPGLKDAQLTKANNLEKKVLQELRETPDCGDKFAKAVTKLLERESAWVAWKAGGAQPFSKPPVDLNAPAEAPPRKKARGPGYKVQLGTEELDSLWNLTENNTSSLKAEDRGGIPTCQEFLRAVAEQMDPEEGIEEEYKEKNDKLYKWKALRLVARQNLQVFSDTIDKAEGDLEYAVLKLYPEEVKGVDVQAAMKKYAEPKKPEAANKAAAPKE</sequence>
<gene>
    <name evidence="2" type="primary">THOC1</name>
    <name evidence="2" type="ORF">TSPGSL018_25007</name>
</gene>
<feature type="region of interest" description="Disordered" evidence="1">
    <location>
        <begin position="366"/>
        <end position="388"/>
    </location>
</feature>
<protein>
    <submittedName>
        <fullName evidence="2">THO complex subunit 1</fullName>
    </submittedName>
</protein>
<dbReference type="InterPro" id="IPR021861">
    <property type="entry name" value="THO_THOC1"/>
</dbReference>
<dbReference type="GO" id="GO:0000445">
    <property type="term" value="C:THO complex part of transcription export complex"/>
    <property type="evidence" value="ECO:0007669"/>
    <property type="project" value="TreeGrafter"/>
</dbReference>